<organism evidence="9 10">
    <name type="scientific">Trichonephila inaurata madagascariensis</name>
    <dbReference type="NCBI Taxonomy" id="2747483"/>
    <lineage>
        <taxon>Eukaryota</taxon>
        <taxon>Metazoa</taxon>
        <taxon>Ecdysozoa</taxon>
        <taxon>Arthropoda</taxon>
        <taxon>Chelicerata</taxon>
        <taxon>Arachnida</taxon>
        <taxon>Araneae</taxon>
        <taxon>Araneomorphae</taxon>
        <taxon>Entelegynae</taxon>
        <taxon>Araneoidea</taxon>
        <taxon>Nephilidae</taxon>
        <taxon>Trichonephila</taxon>
        <taxon>Trichonephila inaurata</taxon>
    </lineage>
</organism>
<keyword evidence="7 8" id="KW-0472">Membrane</keyword>
<evidence type="ECO:0000313" key="9">
    <source>
        <dbReference type="EMBL" id="GFY38636.1"/>
    </source>
</evidence>
<dbReference type="GO" id="GO:0005789">
    <property type="term" value="C:endoplasmic reticulum membrane"/>
    <property type="evidence" value="ECO:0007669"/>
    <property type="project" value="UniProtKB-SubCell"/>
</dbReference>
<evidence type="ECO:0000256" key="5">
    <source>
        <dbReference type="ARBA" id="ARBA00022824"/>
    </source>
</evidence>
<comment type="pathway">
    <text evidence="2">Glycolipid biosynthesis; glycosylphosphatidylinositol-anchor biosynthesis.</text>
</comment>
<feature type="transmembrane region" description="Helical" evidence="8">
    <location>
        <begin position="99"/>
        <end position="121"/>
    </location>
</feature>
<evidence type="ECO:0000256" key="2">
    <source>
        <dbReference type="ARBA" id="ARBA00004687"/>
    </source>
</evidence>
<dbReference type="InterPro" id="IPR009580">
    <property type="entry name" value="GPI_biosynthesis_protein_Pig-F"/>
</dbReference>
<keyword evidence="6 8" id="KW-1133">Transmembrane helix</keyword>
<dbReference type="Pfam" id="PF06699">
    <property type="entry name" value="PIG-F"/>
    <property type="match status" value="1"/>
</dbReference>
<protein>
    <submittedName>
        <fullName evidence="9">Phosphatidylinositol-glycan biosynthesis class F protein</fullName>
    </submittedName>
</protein>
<evidence type="ECO:0000313" key="10">
    <source>
        <dbReference type="Proteomes" id="UP000886998"/>
    </source>
</evidence>
<keyword evidence="3" id="KW-0337">GPI-anchor biosynthesis</keyword>
<gene>
    <name evidence="9" type="primary">Pigf</name>
    <name evidence="9" type="ORF">TNIN_327961</name>
</gene>
<feature type="transmembrane region" description="Helical" evidence="8">
    <location>
        <begin position="173"/>
        <end position="201"/>
    </location>
</feature>
<dbReference type="EMBL" id="BMAV01000967">
    <property type="protein sequence ID" value="GFY38636.1"/>
    <property type="molecule type" value="Genomic_DNA"/>
</dbReference>
<feature type="transmembrane region" description="Helical" evidence="8">
    <location>
        <begin position="142"/>
        <end position="161"/>
    </location>
</feature>
<evidence type="ECO:0000256" key="8">
    <source>
        <dbReference type="SAM" id="Phobius"/>
    </source>
</evidence>
<dbReference type="OrthoDB" id="17366at2759"/>
<reference evidence="9" key="1">
    <citation type="submission" date="2020-08" db="EMBL/GenBank/DDBJ databases">
        <title>Multicomponent nature underlies the extraordinary mechanical properties of spider dragline silk.</title>
        <authorList>
            <person name="Kono N."/>
            <person name="Nakamura H."/>
            <person name="Mori M."/>
            <person name="Yoshida Y."/>
            <person name="Ohtoshi R."/>
            <person name="Malay A.D."/>
            <person name="Moran D.A.P."/>
            <person name="Tomita M."/>
            <person name="Numata K."/>
            <person name="Arakawa K."/>
        </authorList>
    </citation>
    <scope>NUCLEOTIDE SEQUENCE</scope>
</reference>
<keyword evidence="5" id="KW-0256">Endoplasmic reticulum</keyword>
<evidence type="ECO:0000256" key="1">
    <source>
        <dbReference type="ARBA" id="ARBA00004477"/>
    </source>
</evidence>
<proteinExistence type="predicted"/>
<evidence type="ECO:0000256" key="4">
    <source>
        <dbReference type="ARBA" id="ARBA00022692"/>
    </source>
</evidence>
<accession>A0A8X6WRW2</accession>
<feature type="transmembrane region" description="Helical" evidence="8">
    <location>
        <begin position="71"/>
        <end position="93"/>
    </location>
</feature>
<name>A0A8X6WRW2_9ARAC</name>
<sequence>MGKVRSGGDYIASISHKTDNKHTLSSLNTVNINKKSVLTFSTSFTVSEDSKIDKFSGRKTERKEFSIHKSLTALIISVIVYYAVSVFFGAPVFEVYSDTLYFSVLMTLLTVYPLIWYYFFCDNLLPVLKILSNSKFDNLTESHLHSMVLWTVIGAWVGAFPIPLDWDRPWQTWPITCCIGASLGNSVIHLLIGSKIFYGLFRDRRKIAYNRSV</sequence>
<comment type="subcellular location">
    <subcellularLocation>
        <location evidence="1">Endoplasmic reticulum membrane</location>
        <topology evidence="1">Multi-pass membrane protein</topology>
    </subcellularLocation>
</comment>
<keyword evidence="4 8" id="KW-0812">Transmembrane</keyword>
<evidence type="ECO:0000256" key="3">
    <source>
        <dbReference type="ARBA" id="ARBA00022502"/>
    </source>
</evidence>
<comment type="caution">
    <text evidence="9">The sequence shown here is derived from an EMBL/GenBank/DDBJ whole genome shotgun (WGS) entry which is preliminary data.</text>
</comment>
<dbReference type="AlphaFoldDB" id="A0A8X6WRW2"/>
<evidence type="ECO:0000256" key="7">
    <source>
        <dbReference type="ARBA" id="ARBA00023136"/>
    </source>
</evidence>
<evidence type="ECO:0000256" key="6">
    <source>
        <dbReference type="ARBA" id="ARBA00022989"/>
    </source>
</evidence>
<dbReference type="GO" id="GO:0006506">
    <property type="term" value="P:GPI anchor biosynthetic process"/>
    <property type="evidence" value="ECO:0007669"/>
    <property type="project" value="UniProtKB-KW"/>
</dbReference>
<keyword evidence="10" id="KW-1185">Reference proteome</keyword>
<dbReference type="Proteomes" id="UP000886998">
    <property type="component" value="Unassembled WGS sequence"/>
</dbReference>